<proteinExistence type="inferred from homology"/>
<dbReference type="RefSeq" id="WP_075083538.1">
    <property type="nucleotide sequence ID" value="NZ_CP042912.1"/>
</dbReference>
<dbReference type="Gene3D" id="3.40.630.10">
    <property type="entry name" value="Zn peptidases"/>
    <property type="match status" value="2"/>
</dbReference>
<organism evidence="4 5">
    <name type="scientific">Mariniblastus fucicola</name>
    <dbReference type="NCBI Taxonomy" id="980251"/>
    <lineage>
        <taxon>Bacteria</taxon>
        <taxon>Pseudomonadati</taxon>
        <taxon>Planctomycetota</taxon>
        <taxon>Planctomycetia</taxon>
        <taxon>Pirellulales</taxon>
        <taxon>Pirellulaceae</taxon>
        <taxon>Mariniblastus</taxon>
    </lineage>
</organism>
<evidence type="ECO:0000313" key="5">
    <source>
        <dbReference type="Proteomes" id="UP000322214"/>
    </source>
</evidence>
<name>A0A5B9PC01_9BACT</name>
<dbReference type="SUPFAM" id="SSF52025">
    <property type="entry name" value="PA domain"/>
    <property type="match status" value="1"/>
</dbReference>
<sequence precursor="true">MFRLTFNAIRPQSLIRLLAFAPRKRSLFAALAMAASVSITLGSATKCPAQQDDSVADKAEKKAEAVEPKFLSEVRQLTFEGRRAGEGYFSPSGDQMVFQSERLEENPFFQIYVLDFETGDVSPVSPGHGKTTCAWINPDEETVLFSSTHDDPEAVAKQKAEIEMRESGTQRRYSWDYDENYELYAGKPGSKEYVKLTDATGYDAEGSYSPDGKLIAFASNRNAYSKPMTEEQKKKFEVDPAYMMDLFIMNADGSNVQQLTEAPGYDGGPFFSPDGKRICWRRFSENGATAEIMTMNIDGSDKRTLTKMGALSWAPFYHPSGDYLIFTTNKHGFANFELYLVAADGKSPPVRVTDTEGFDGLASFSPDGKKLTWTSNRNAQKQSQIYLANWNDNHARKLLGLDPDSASIREAFEIGLRSAKESNAAFRDSDIARHVQYLCRNDLAGRMTGSKGERMATAYVAAYFDYLGIKPAGDDGTWFQTFEFPDGAEAGPGNVLSMKTGVGGSTALATDVDWRPLSFSGNTSVESADVVFAGYGIVAEKTDKFEAYDSYKGLDVKGKWAMVFRFVPEDVSPELRQHLSYRGELRKKLLYAREQGAAGMIVVSGPSSNVNNELIPLFNDFSPSGSSIAAISITDSVAQKLLGEQKLGSLQKSYDDGTKQAGFALENVSVAAQTDIKKIIGSGRNVVGRLIVGDAPSEKVIVVGAHIDHLGQGKTGGSLARENEKSQIHFGADDNASGIAGMLEIAEYISKLKKDGKTKLKHDIVFAGWSGEELGLHGSKHFAKRWPGLMEDAMDKTKPREKDSFHDFIIGVAKDGSLSLNDSATTLDELGKEIAVVVKLAPDFPVEILAHADVKVSEVEKVKKVLFDSGLKTVKVGVLNPAIDPTADRSVIAALNMDMIGRLEDKLVLQGIGSSDGWSRMIETSNAVIGLPLTLNSDTELPTDATSFYKVGVPILSAFTGSHKDYHTPRDTPEKLNYPEAARIAKLMGLVTRKLSIAETQLAWKRHEPKQKMAMRGGGRAYLGTVPDYGADVVGVKLDDVKSGGPAQQAGVRGGDVILELAGTKIENIYDYTAVIDRLKPGQKVKIRIQRGTETMELELTPGSRQ</sequence>
<dbReference type="InterPro" id="IPR003137">
    <property type="entry name" value="PA_domain"/>
</dbReference>
<dbReference type="Gene3D" id="2.30.42.10">
    <property type="match status" value="1"/>
</dbReference>
<keyword evidence="5" id="KW-1185">Reference proteome</keyword>
<dbReference type="PROSITE" id="PS50106">
    <property type="entry name" value="PDZ"/>
    <property type="match status" value="1"/>
</dbReference>
<accession>A0A5B9PC01</accession>
<dbReference type="SUPFAM" id="SSF82171">
    <property type="entry name" value="DPP6 N-terminal domain-like"/>
    <property type="match status" value="1"/>
</dbReference>
<evidence type="ECO:0000256" key="2">
    <source>
        <dbReference type="SAM" id="SignalP"/>
    </source>
</evidence>
<dbReference type="Proteomes" id="UP000322214">
    <property type="component" value="Chromosome"/>
</dbReference>
<protein>
    <submittedName>
        <fullName evidence="4">Translocation protein TolB</fullName>
    </submittedName>
</protein>
<dbReference type="KEGG" id="mff:MFFC18_41750"/>
<dbReference type="Gene3D" id="3.50.30.30">
    <property type="match status" value="1"/>
</dbReference>
<dbReference type="OrthoDB" id="108903at2"/>
<dbReference type="Gene3D" id="2.120.10.30">
    <property type="entry name" value="TolB, C-terminal domain"/>
    <property type="match status" value="4"/>
</dbReference>
<reference evidence="4 5" key="1">
    <citation type="submission" date="2019-08" db="EMBL/GenBank/DDBJ databases">
        <title>Deep-cultivation of Planctomycetes and their phenomic and genomic characterization uncovers novel biology.</title>
        <authorList>
            <person name="Wiegand S."/>
            <person name="Jogler M."/>
            <person name="Boedeker C."/>
            <person name="Pinto D."/>
            <person name="Vollmers J."/>
            <person name="Rivas-Marin E."/>
            <person name="Kohn T."/>
            <person name="Peeters S.H."/>
            <person name="Heuer A."/>
            <person name="Rast P."/>
            <person name="Oberbeckmann S."/>
            <person name="Bunk B."/>
            <person name="Jeske O."/>
            <person name="Meyerdierks A."/>
            <person name="Storesund J.E."/>
            <person name="Kallscheuer N."/>
            <person name="Luecker S."/>
            <person name="Lage O.M."/>
            <person name="Pohl T."/>
            <person name="Merkel B.J."/>
            <person name="Hornburger P."/>
            <person name="Mueller R.-W."/>
            <person name="Bruemmer F."/>
            <person name="Labrenz M."/>
            <person name="Spormann A.M."/>
            <person name="Op den Camp H."/>
            <person name="Overmann J."/>
            <person name="Amann R."/>
            <person name="Jetten M.S.M."/>
            <person name="Mascher T."/>
            <person name="Medema M.H."/>
            <person name="Devos D.P."/>
            <person name="Kaster A.-K."/>
            <person name="Ovreas L."/>
            <person name="Rohde M."/>
            <person name="Galperin M.Y."/>
            <person name="Jogler C."/>
        </authorList>
    </citation>
    <scope>NUCLEOTIDE SEQUENCE [LARGE SCALE GENOMIC DNA]</scope>
    <source>
        <strain evidence="4 5">FC18</strain>
    </source>
</reference>
<evidence type="ECO:0000259" key="3">
    <source>
        <dbReference type="PROSITE" id="PS50106"/>
    </source>
</evidence>
<gene>
    <name evidence="4" type="ORF">MFFC18_41750</name>
</gene>
<dbReference type="Pfam" id="PF04389">
    <property type="entry name" value="Peptidase_M28"/>
    <property type="match status" value="2"/>
</dbReference>
<dbReference type="InterPro" id="IPR011042">
    <property type="entry name" value="6-blade_b-propeller_TolB-like"/>
</dbReference>
<dbReference type="PANTHER" id="PTHR36842">
    <property type="entry name" value="PROTEIN TOLB HOMOLOG"/>
    <property type="match status" value="1"/>
</dbReference>
<dbReference type="Pfam" id="PF02225">
    <property type="entry name" value="PA"/>
    <property type="match status" value="1"/>
</dbReference>
<dbReference type="InterPro" id="IPR046450">
    <property type="entry name" value="PA_dom_sf"/>
</dbReference>
<feature type="domain" description="PDZ" evidence="3">
    <location>
        <begin position="1024"/>
        <end position="1093"/>
    </location>
</feature>
<comment type="similarity">
    <text evidence="1">Belongs to the TolB family.</text>
</comment>
<dbReference type="EMBL" id="CP042912">
    <property type="protein sequence ID" value="QEG24257.1"/>
    <property type="molecule type" value="Genomic_DNA"/>
</dbReference>
<feature type="signal peptide" evidence="2">
    <location>
        <begin position="1"/>
        <end position="34"/>
    </location>
</feature>
<dbReference type="SUPFAM" id="SSF50156">
    <property type="entry name" value="PDZ domain-like"/>
    <property type="match status" value="1"/>
</dbReference>
<dbReference type="STRING" id="980251.GCA_001642875_00751"/>
<dbReference type="Pfam" id="PF13180">
    <property type="entry name" value="PDZ_2"/>
    <property type="match status" value="1"/>
</dbReference>
<dbReference type="InterPro" id="IPR036034">
    <property type="entry name" value="PDZ_sf"/>
</dbReference>
<feature type="chain" id="PRO_5022812511" evidence="2">
    <location>
        <begin position="35"/>
        <end position="1106"/>
    </location>
</feature>
<dbReference type="SMART" id="SM00228">
    <property type="entry name" value="PDZ"/>
    <property type="match status" value="1"/>
</dbReference>
<dbReference type="InterPro" id="IPR001478">
    <property type="entry name" value="PDZ"/>
</dbReference>
<dbReference type="PANTHER" id="PTHR36842:SF1">
    <property type="entry name" value="PROTEIN TOLB"/>
    <property type="match status" value="1"/>
</dbReference>
<evidence type="ECO:0000313" key="4">
    <source>
        <dbReference type="EMBL" id="QEG24257.1"/>
    </source>
</evidence>
<dbReference type="Pfam" id="PF07676">
    <property type="entry name" value="PD40"/>
    <property type="match status" value="4"/>
</dbReference>
<evidence type="ECO:0000256" key="1">
    <source>
        <dbReference type="ARBA" id="ARBA00009820"/>
    </source>
</evidence>
<dbReference type="InterPro" id="IPR011659">
    <property type="entry name" value="WD40"/>
</dbReference>
<keyword evidence="2" id="KW-0732">Signal</keyword>
<dbReference type="SUPFAM" id="SSF53187">
    <property type="entry name" value="Zn-dependent exopeptidases"/>
    <property type="match status" value="1"/>
</dbReference>
<dbReference type="InterPro" id="IPR007484">
    <property type="entry name" value="Peptidase_M28"/>
</dbReference>
<dbReference type="AlphaFoldDB" id="A0A5B9PC01"/>